<dbReference type="Proteomes" id="UP000061432">
    <property type="component" value="Chromosome"/>
</dbReference>
<dbReference type="AlphaFoldDB" id="A0A0C6FFC9"/>
<evidence type="ECO:0000313" key="2">
    <source>
        <dbReference type="EMBL" id="BAQ43714.1"/>
    </source>
</evidence>
<dbReference type="SMART" id="SM00530">
    <property type="entry name" value="HTH_XRE"/>
    <property type="match status" value="1"/>
</dbReference>
<reference evidence="2 3" key="1">
    <citation type="journal article" date="2015" name="Genome Announc.">
        <title>Complete Genome Sequence of Methylobacterium aquaticum Strain 22A, Isolated from Racomitrium japonicum Moss.</title>
        <authorList>
            <person name="Tani A."/>
            <person name="Ogura Y."/>
            <person name="Hayashi T."/>
            <person name="Kimbara K."/>
        </authorList>
    </citation>
    <scope>NUCLEOTIDE SEQUENCE [LARGE SCALE GENOMIC DNA]</scope>
    <source>
        <strain evidence="2 3">MA-22A</strain>
    </source>
</reference>
<dbReference type="STRING" id="270351.Maq22A_c01050"/>
<proteinExistence type="predicted"/>
<dbReference type="GO" id="GO:0006355">
    <property type="term" value="P:regulation of DNA-templated transcription"/>
    <property type="evidence" value="ECO:0007669"/>
    <property type="project" value="InterPro"/>
</dbReference>
<gene>
    <name evidence="2" type="ORF">Maq22A_c01050</name>
</gene>
<dbReference type="InterPro" id="IPR001387">
    <property type="entry name" value="Cro/C1-type_HTH"/>
</dbReference>
<dbReference type="PANTHER" id="PTHR40455">
    <property type="entry name" value="ANTITOXIN HIGA"/>
    <property type="match status" value="1"/>
</dbReference>
<accession>A0A0C6FFC9</accession>
<dbReference type="RefSeq" id="WP_060845352.1">
    <property type="nucleotide sequence ID" value="NZ_AP014704.1"/>
</dbReference>
<organism evidence="2 3">
    <name type="scientific">Methylobacterium aquaticum</name>
    <dbReference type="NCBI Taxonomy" id="270351"/>
    <lineage>
        <taxon>Bacteria</taxon>
        <taxon>Pseudomonadati</taxon>
        <taxon>Pseudomonadota</taxon>
        <taxon>Alphaproteobacteria</taxon>
        <taxon>Hyphomicrobiales</taxon>
        <taxon>Methylobacteriaceae</taxon>
        <taxon>Methylobacterium</taxon>
    </lineage>
</organism>
<dbReference type="PANTHER" id="PTHR40455:SF1">
    <property type="entry name" value="ANTITOXIN HIGA"/>
    <property type="match status" value="1"/>
</dbReference>
<dbReference type="GO" id="GO:0001046">
    <property type="term" value="F:core promoter sequence-specific DNA binding"/>
    <property type="evidence" value="ECO:0007669"/>
    <property type="project" value="TreeGrafter"/>
</dbReference>
<evidence type="ECO:0000259" key="1">
    <source>
        <dbReference type="PROSITE" id="PS50943"/>
    </source>
</evidence>
<dbReference type="InterPro" id="IPR010982">
    <property type="entry name" value="Lambda_DNA-bd_dom_sf"/>
</dbReference>
<reference evidence="3" key="2">
    <citation type="submission" date="2015-01" db="EMBL/GenBank/DDBJ databases">
        <title>Complete genome sequence of Methylobacterium aquaticum strain 22A.</title>
        <authorList>
            <person name="Tani A."/>
            <person name="Ogura Y."/>
            <person name="Hayashi T."/>
        </authorList>
    </citation>
    <scope>NUCLEOTIDE SEQUENCE [LARGE SCALE GENOMIC DNA]</scope>
    <source>
        <strain evidence="3">MA-22A</strain>
    </source>
</reference>
<protein>
    <submittedName>
        <fullName evidence="2">Predicted transcription regulator containing HTH domain</fullName>
    </submittedName>
</protein>
<name>A0A0C6FFC9_9HYPH</name>
<dbReference type="OrthoDB" id="5771335at2"/>
<dbReference type="PROSITE" id="PS50943">
    <property type="entry name" value="HTH_CROC1"/>
    <property type="match status" value="1"/>
</dbReference>
<sequence>MECLPLSRDDVATLSHHFAVITRKIPLHPIADDAQYEAAIEAMNGLIDAGAGDDCHALAPLLGLLGVFIADYEDAALPRPDVPPAEVVRLLMDQHGLKQGDLPEIGSQGVVSELLSGKRELNRNQIARLSERFGVSPATFF</sequence>
<dbReference type="KEGG" id="maqu:Maq22A_c01050"/>
<dbReference type="SUPFAM" id="SSF47413">
    <property type="entry name" value="lambda repressor-like DNA-binding domains"/>
    <property type="match status" value="1"/>
</dbReference>
<dbReference type="InterPro" id="IPR039060">
    <property type="entry name" value="Antitox_HigA"/>
</dbReference>
<dbReference type="EMBL" id="AP014704">
    <property type="protein sequence ID" value="BAQ43714.1"/>
    <property type="molecule type" value="Genomic_DNA"/>
</dbReference>
<dbReference type="PATRIC" id="fig|270351.10.peg.208"/>
<dbReference type="CDD" id="cd00093">
    <property type="entry name" value="HTH_XRE"/>
    <property type="match status" value="1"/>
</dbReference>
<evidence type="ECO:0000313" key="3">
    <source>
        <dbReference type="Proteomes" id="UP000061432"/>
    </source>
</evidence>
<feature type="domain" description="HTH cro/C1-type" evidence="1">
    <location>
        <begin position="88"/>
        <end position="140"/>
    </location>
</feature>